<proteinExistence type="predicted"/>
<reference evidence="3" key="1">
    <citation type="submission" date="2022-08" db="EMBL/GenBank/DDBJ databases">
        <title>Genome analysis of Corynebacteriales strain.</title>
        <authorList>
            <person name="Lee S.D."/>
        </authorList>
    </citation>
    <scope>NUCLEOTIDE SEQUENCE</scope>
    <source>
        <strain evidence="3">D3-21</strain>
    </source>
</reference>
<keyword evidence="2" id="KW-0472">Membrane</keyword>
<dbReference type="AlphaFoldDB" id="A0A9X4LXQ5"/>
<keyword evidence="2" id="KW-1133">Transmembrane helix</keyword>
<keyword evidence="4" id="KW-1185">Reference proteome</keyword>
<feature type="compositionally biased region" description="Low complexity" evidence="1">
    <location>
        <begin position="13"/>
        <end position="30"/>
    </location>
</feature>
<gene>
    <name evidence="3" type="ORF">NVS88_07030</name>
</gene>
<feature type="transmembrane region" description="Helical" evidence="2">
    <location>
        <begin position="60"/>
        <end position="79"/>
    </location>
</feature>
<feature type="compositionally biased region" description="Basic and acidic residues" evidence="1">
    <location>
        <begin position="1"/>
        <end position="12"/>
    </location>
</feature>
<name>A0A9X4LXQ5_9ACTN</name>
<evidence type="ECO:0000313" key="3">
    <source>
        <dbReference type="EMBL" id="MDG3014308.1"/>
    </source>
</evidence>
<accession>A0A9X4LXQ5</accession>
<feature type="region of interest" description="Disordered" evidence="1">
    <location>
        <begin position="1"/>
        <end position="55"/>
    </location>
</feature>
<dbReference type="RefSeq" id="WP_277832257.1">
    <property type="nucleotide sequence ID" value="NZ_JAAIVF010000002.1"/>
</dbReference>
<organism evidence="3 4">
    <name type="scientific">Speluncibacter jeojiensis</name>
    <dbReference type="NCBI Taxonomy" id="2710754"/>
    <lineage>
        <taxon>Bacteria</taxon>
        <taxon>Bacillati</taxon>
        <taxon>Actinomycetota</taxon>
        <taxon>Actinomycetes</taxon>
        <taxon>Mycobacteriales</taxon>
        <taxon>Speluncibacteraceae</taxon>
        <taxon>Speluncibacter</taxon>
    </lineage>
</organism>
<evidence type="ECO:0000256" key="2">
    <source>
        <dbReference type="SAM" id="Phobius"/>
    </source>
</evidence>
<keyword evidence="2" id="KW-0812">Transmembrane</keyword>
<evidence type="ECO:0000313" key="4">
    <source>
        <dbReference type="Proteomes" id="UP001152755"/>
    </source>
</evidence>
<sequence>MAEQDDNTREVESAASEATESVAEAASDAADAVRDAPEEEPQPIHPHPAYEDYEAPDSNIMPKVIAAILGGLVVGWLILRRRGRD</sequence>
<evidence type="ECO:0000256" key="1">
    <source>
        <dbReference type="SAM" id="MobiDB-lite"/>
    </source>
</evidence>
<comment type="caution">
    <text evidence="3">The sequence shown here is derived from an EMBL/GenBank/DDBJ whole genome shotgun (WGS) entry which is preliminary data.</text>
</comment>
<dbReference type="EMBL" id="JANRHA010000003">
    <property type="protein sequence ID" value="MDG3014308.1"/>
    <property type="molecule type" value="Genomic_DNA"/>
</dbReference>
<dbReference type="Proteomes" id="UP001152755">
    <property type="component" value="Unassembled WGS sequence"/>
</dbReference>
<protein>
    <submittedName>
        <fullName evidence="3">Uncharacterized protein</fullName>
    </submittedName>
</protein>